<name>A0A6B3NGS1_9CYAN</name>
<dbReference type="EMBL" id="JAAHFQ010000331">
    <property type="protein sequence ID" value="NER29234.1"/>
    <property type="molecule type" value="Genomic_DNA"/>
</dbReference>
<feature type="domain" description="CobQ/CobB/MinD/ParA nucleotide binding" evidence="1">
    <location>
        <begin position="9"/>
        <end position="95"/>
    </location>
</feature>
<sequence length="250" mass="28284">MSIINFIDGEKGGVGKSLFACCLIHYFEENGLPYTLVDADTNADVAEVYEGIKDINFKISDEITAMNSRTAADVDRIFELAKEKTVIINLPANVHESVAYWIKDNDLLDGEIVKSAGVSLCKWFLCSGSYDSVTLFLNSLKAFKGKLPHIFVRNYGLCPDWSNVDIREAFKQAKEQYQFKEIKFPGLRFTERDYLEENRIPFSMALDDKSGMPALSRQRLIKFLRHSAKAIEQAGVLDFTSKQQKDVVNV</sequence>
<protein>
    <submittedName>
        <fullName evidence="2">Mobilization protein MobD</fullName>
    </submittedName>
</protein>
<reference evidence="2" key="1">
    <citation type="submission" date="2019-11" db="EMBL/GenBank/DDBJ databases">
        <title>Genomic insights into an expanded diversity of filamentous marine cyanobacteria reveals the extraordinary biosynthetic potential of Moorea and Okeania.</title>
        <authorList>
            <person name="Ferreira Leao T."/>
            <person name="Wang M."/>
            <person name="Moss N."/>
            <person name="Da Silva R."/>
            <person name="Sanders J."/>
            <person name="Nurk S."/>
            <person name="Gurevich A."/>
            <person name="Humphrey G."/>
            <person name="Reher R."/>
            <person name="Zhu Q."/>
            <person name="Belda-Ferre P."/>
            <person name="Glukhov E."/>
            <person name="Rex R."/>
            <person name="Dorrestein P.C."/>
            <person name="Knight R."/>
            <person name="Pevzner P."/>
            <person name="Gerwick W.H."/>
            <person name="Gerwick L."/>
        </authorList>
    </citation>
    <scope>NUCLEOTIDE SEQUENCE</scope>
    <source>
        <strain evidence="2">SIO1C4</strain>
    </source>
</reference>
<evidence type="ECO:0000313" key="2">
    <source>
        <dbReference type="EMBL" id="NER29234.1"/>
    </source>
</evidence>
<proteinExistence type="predicted"/>
<evidence type="ECO:0000259" key="1">
    <source>
        <dbReference type="Pfam" id="PF01656"/>
    </source>
</evidence>
<dbReference type="InterPro" id="IPR027417">
    <property type="entry name" value="P-loop_NTPase"/>
</dbReference>
<gene>
    <name evidence="2" type="ORF">F6J89_16785</name>
</gene>
<dbReference type="Gene3D" id="3.40.50.300">
    <property type="entry name" value="P-loop containing nucleotide triphosphate hydrolases"/>
    <property type="match status" value="1"/>
</dbReference>
<dbReference type="Pfam" id="PF01656">
    <property type="entry name" value="CbiA"/>
    <property type="match status" value="1"/>
</dbReference>
<dbReference type="AlphaFoldDB" id="A0A6B3NGS1"/>
<dbReference type="InterPro" id="IPR002586">
    <property type="entry name" value="CobQ/CobB/MinD/ParA_Nub-bd_dom"/>
</dbReference>
<accession>A0A6B3NGS1</accession>
<comment type="caution">
    <text evidence="2">The sequence shown here is derived from an EMBL/GenBank/DDBJ whole genome shotgun (WGS) entry which is preliminary data.</text>
</comment>
<dbReference type="SUPFAM" id="SSF52540">
    <property type="entry name" value="P-loop containing nucleoside triphosphate hydrolases"/>
    <property type="match status" value="1"/>
</dbReference>
<organism evidence="2">
    <name type="scientific">Symploca sp. SIO1C4</name>
    <dbReference type="NCBI Taxonomy" id="2607765"/>
    <lineage>
        <taxon>Bacteria</taxon>
        <taxon>Bacillati</taxon>
        <taxon>Cyanobacteriota</taxon>
        <taxon>Cyanophyceae</taxon>
        <taxon>Coleofasciculales</taxon>
        <taxon>Coleofasciculaceae</taxon>
        <taxon>Symploca</taxon>
    </lineage>
</organism>